<feature type="transmembrane region" description="Helical" evidence="1">
    <location>
        <begin position="220"/>
        <end position="240"/>
    </location>
</feature>
<name>A0A2M9CEL1_9CELL</name>
<gene>
    <name evidence="2" type="ORF">CLV28_2133</name>
</gene>
<evidence type="ECO:0000313" key="2">
    <source>
        <dbReference type="EMBL" id="PJJ70302.1"/>
    </source>
</evidence>
<feature type="transmembrane region" description="Helical" evidence="1">
    <location>
        <begin position="107"/>
        <end position="129"/>
    </location>
</feature>
<dbReference type="OrthoDB" id="3250762at2"/>
<keyword evidence="1" id="KW-1133">Transmembrane helix</keyword>
<keyword evidence="1" id="KW-0812">Transmembrane</keyword>
<feature type="transmembrane region" description="Helical" evidence="1">
    <location>
        <begin position="191"/>
        <end position="208"/>
    </location>
</feature>
<feature type="transmembrane region" description="Helical" evidence="1">
    <location>
        <begin position="135"/>
        <end position="158"/>
    </location>
</feature>
<proteinExistence type="predicted"/>
<feature type="transmembrane region" description="Helical" evidence="1">
    <location>
        <begin position="12"/>
        <end position="41"/>
    </location>
</feature>
<sequence length="245" mass="24232">MLTSTRAVGTAVAAVALAAAAFAGAIPLLVASAVLVALLAYGWPALLDLPAPGGTRTVMLLAGFGAVAGVHLTKGEQALRNLPLVLAMAVLLAFVNEMIRHDGRPRLVDSVTGTVTGTVIAVATSGWLATVRSDGGVALVVACAAALAVAAAFSALSFRGWWGEGLTVLVGVVGGGAVAAVMPDLPAVDGVWAGLVAGLLVAAAHLLLGRMRVVRESRAAALAAIVLPVALGGSLVYVVGRIVGV</sequence>
<protein>
    <submittedName>
        <fullName evidence="2">Uncharacterized protein</fullName>
    </submittedName>
</protein>
<feature type="transmembrane region" description="Helical" evidence="1">
    <location>
        <begin position="53"/>
        <end position="72"/>
    </location>
</feature>
<dbReference type="RefSeq" id="WP_100423296.1">
    <property type="nucleotide sequence ID" value="NZ_BOOX01000001.1"/>
</dbReference>
<keyword evidence="1" id="KW-0472">Membrane</keyword>
<dbReference type="Proteomes" id="UP000231693">
    <property type="component" value="Unassembled WGS sequence"/>
</dbReference>
<organism evidence="2 3">
    <name type="scientific">Sediminihabitans luteus</name>
    <dbReference type="NCBI Taxonomy" id="1138585"/>
    <lineage>
        <taxon>Bacteria</taxon>
        <taxon>Bacillati</taxon>
        <taxon>Actinomycetota</taxon>
        <taxon>Actinomycetes</taxon>
        <taxon>Micrococcales</taxon>
        <taxon>Cellulomonadaceae</taxon>
        <taxon>Sediminihabitans</taxon>
    </lineage>
</organism>
<reference evidence="2 3" key="1">
    <citation type="submission" date="2017-11" db="EMBL/GenBank/DDBJ databases">
        <title>Genomic Encyclopedia of Archaeal and Bacterial Type Strains, Phase II (KMG-II): From Individual Species to Whole Genera.</title>
        <authorList>
            <person name="Goeker M."/>
        </authorList>
    </citation>
    <scope>NUCLEOTIDE SEQUENCE [LARGE SCALE GENOMIC DNA]</scope>
    <source>
        <strain evidence="2 3">DSM 25478</strain>
    </source>
</reference>
<keyword evidence="3" id="KW-1185">Reference proteome</keyword>
<comment type="caution">
    <text evidence="2">The sequence shown here is derived from an EMBL/GenBank/DDBJ whole genome shotgun (WGS) entry which is preliminary data.</text>
</comment>
<evidence type="ECO:0000256" key="1">
    <source>
        <dbReference type="SAM" id="Phobius"/>
    </source>
</evidence>
<feature type="transmembrane region" description="Helical" evidence="1">
    <location>
        <begin position="78"/>
        <end position="95"/>
    </location>
</feature>
<accession>A0A2M9CEL1</accession>
<dbReference type="AlphaFoldDB" id="A0A2M9CEL1"/>
<dbReference type="EMBL" id="PGFE01000003">
    <property type="protein sequence ID" value="PJJ70302.1"/>
    <property type="molecule type" value="Genomic_DNA"/>
</dbReference>
<evidence type="ECO:0000313" key="3">
    <source>
        <dbReference type="Proteomes" id="UP000231693"/>
    </source>
</evidence>